<evidence type="ECO:0000313" key="3">
    <source>
        <dbReference type="Proteomes" id="UP001233271"/>
    </source>
</evidence>
<feature type="compositionally biased region" description="Low complexity" evidence="1">
    <location>
        <begin position="67"/>
        <end position="78"/>
    </location>
</feature>
<keyword evidence="3" id="KW-1185">Reference proteome</keyword>
<dbReference type="AlphaFoldDB" id="A0AA48L0R5"/>
<feature type="region of interest" description="Disordered" evidence="1">
    <location>
        <begin position="185"/>
        <end position="210"/>
    </location>
</feature>
<protein>
    <submittedName>
        <fullName evidence="2">Uncharacterized protein</fullName>
    </submittedName>
</protein>
<proteinExistence type="predicted"/>
<dbReference type="EMBL" id="AP028214">
    <property type="protein sequence ID" value="BEI90246.1"/>
    <property type="molecule type" value="Genomic_DNA"/>
</dbReference>
<dbReference type="RefSeq" id="XP_060455511.1">
    <property type="nucleotide sequence ID" value="XM_060598748.1"/>
</dbReference>
<name>A0AA48L0R5_9TREE</name>
<dbReference type="Proteomes" id="UP001233271">
    <property type="component" value="Chromosome 3"/>
</dbReference>
<evidence type="ECO:0000256" key="1">
    <source>
        <dbReference type="SAM" id="MobiDB-lite"/>
    </source>
</evidence>
<reference evidence="2" key="1">
    <citation type="journal article" date="2023" name="BMC Genomics">
        <title>Chromosome-level genome assemblies of Cutaneotrichosporon spp. (Trichosporonales, Basidiomycota) reveal imbalanced evolution between nucleotide sequences and chromosome synteny.</title>
        <authorList>
            <person name="Kobayashi Y."/>
            <person name="Kayamori A."/>
            <person name="Aoki K."/>
            <person name="Shiwa Y."/>
            <person name="Matsutani M."/>
            <person name="Fujita N."/>
            <person name="Sugita T."/>
            <person name="Iwasaki W."/>
            <person name="Tanaka N."/>
            <person name="Takashima M."/>
        </authorList>
    </citation>
    <scope>NUCLEOTIDE SEQUENCE</scope>
    <source>
        <strain evidence="2">HIS019</strain>
    </source>
</reference>
<feature type="region of interest" description="Disordered" evidence="1">
    <location>
        <begin position="54"/>
        <end position="79"/>
    </location>
</feature>
<accession>A0AA48L0R5</accession>
<evidence type="ECO:0000313" key="2">
    <source>
        <dbReference type="EMBL" id="BEI90246.1"/>
    </source>
</evidence>
<dbReference type="KEGG" id="ccac:CcaHIS019_0303160"/>
<dbReference type="GeneID" id="85494116"/>
<gene>
    <name evidence="2" type="ORF">CcaverHIS019_0303160</name>
</gene>
<organism evidence="2 3">
    <name type="scientific">Cutaneotrichosporon cavernicola</name>
    <dbReference type="NCBI Taxonomy" id="279322"/>
    <lineage>
        <taxon>Eukaryota</taxon>
        <taxon>Fungi</taxon>
        <taxon>Dikarya</taxon>
        <taxon>Basidiomycota</taxon>
        <taxon>Agaricomycotina</taxon>
        <taxon>Tremellomycetes</taxon>
        <taxon>Trichosporonales</taxon>
        <taxon>Trichosporonaceae</taxon>
        <taxon>Cutaneotrichosporon</taxon>
    </lineage>
</organism>
<sequence length="301" mass="32710">MITFSDSETSTDGMSIISVPSSEEFEIILMPFPSTSTRASRNVDSLEASMASLGLGAHGPEEGGSAGSVPAASGPSSVRTVATTIGASLRSGGDGNHGDDEATWSVQTHRTRVTTLPSHTASILSASDARESIDSFLTDPEFTSDKANKLRLWQALCIEAIKLEESDDTLSDSLSFDSSSEYLTNTTVSDEDSDCTPTGSRSATPTQTLPQLPTSLTAAVRLLSTRGHVNILQYLEVRNDPTRHTEDVVGKYADLVYPSASALQRDMRRDRKYAKIDDVKREWLQPLLKDFGFRRRRESRV</sequence>